<dbReference type="InterPro" id="IPR037151">
    <property type="entry name" value="AlkB-like_sf"/>
</dbReference>
<dbReference type="Pfam" id="PF13532">
    <property type="entry name" value="2OG-FeII_Oxy_2"/>
    <property type="match status" value="1"/>
</dbReference>
<dbReference type="InterPro" id="IPR027450">
    <property type="entry name" value="AlkB-like"/>
</dbReference>
<dbReference type="EMBL" id="BAABDQ010000004">
    <property type="protein sequence ID" value="GAA3545809.1"/>
    <property type="molecule type" value="Genomic_DNA"/>
</dbReference>
<dbReference type="PANTHER" id="PTHR31212:SF4">
    <property type="entry name" value="ALPHA-KETOGLUTARATE-DEPENDENT DIOXYGENASE ALKB HOMOLOG 3"/>
    <property type="match status" value="1"/>
</dbReference>
<sequence length="219" mass="24258">MTSSQRRTPLSPGTAQLDLLATGESAIDATFATAYRIQLDDTSWVEHVPGWLSGGQRLLEALLAGAGWEQRERWMVNRMVVEPRLTAEYQDVADAPEAELRTAAAILSRHYGVPYDGLWLNLYRDHRDSTGWHGDWSTCRRDECVVPVISLGATRRFLLKPRTGGRSVTLTPAAGDLVVMGGRCQRDWRHCVPKQTAPAGVRVSVNFSSRLQATKPSTT</sequence>
<reference evidence="3" key="1">
    <citation type="journal article" date="2019" name="Int. J. Syst. Evol. Microbiol.">
        <title>The Global Catalogue of Microorganisms (GCM) 10K type strain sequencing project: providing services to taxonomists for standard genome sequencing and annotation.</title>
        <authorList>
            <consortium name="The Broad Institute Genomics Platform"/>
            <consortium name="The Broad Institute Genome Sequencing Center for Infectious Disease"/>
            <person name="Wu L."/>
            <person name="Ma J."/>
        </authorList>
    </citation>
    <scope>NUCLEOTIDE SEQUENCE [LARGE SCALE GENOMIC DNA]</scope>
    <source>
        <strain evidence="3">JCM 17326</strain>
    </source>
</reference>
<comment type="caution">
    <text evidence="2">The sequence shown here is derived from an EMBL/GenBank/DDBJ whole genome shotgun (WGS) entry which is preliminary data.</text>
</comment>
<evidence type="ECO:0000313" key="3">
    <source>
        <dbReference type="Proteomes" id="UP001500630"/>
    </source>
</evidence>
<dbReference type="PANTHER" id="PTHR31212">
    <property type="entry name" value="ALPHA-KETOGLUTARATE-DEPENDENT DIOXYGENASE ALKB HOMOLOG 3"/>
    <property type="match status" value="1"/>
</dbReference>
<evidence type="ECO:0000313" key="2">
    <source>
        <dbReference type="EMBL" id="GAA3545809.1"/>
    </source>
</evidence>
<keyword evidence="2" id="KW-0560">Oxidoreductase</keyword>
<dbReference type="Proteomes" id="UP001500630">
    <property type="component" value="Unassembled WGS sequence"/>
</dbReference>
<dbReference type="InterPro" id="IPR032854">
    <property type="entry name" value="ALKBH3"/>
</dbReference>
<dbReference type="InterPro" id="IPR005123">
    <property type="entry name" value="Oxoglu/Fe-dep_dioxygenase_dom"/>
</dbReference>
<keyword evidence="2" id="KW-0223">Dioxygenase</keyword>
<accession>A0ABP6W6I5</accession>
<organism evidence="2 3">
    <name type="scientific">Nonomuraea rosea</name>
    <dbReference type="NCBI Taxonomy" id="638574"/>
    <lineage>
        <taxon>Bacteria</taxon>
        <taxon>Bacillati</taxon>
        <taxon>Actinomycetota</taxon>
        <taxon>Actinomycetes</taxon>
        <taxon>Streptosporangiales</taxon>
        <taxon>Streptosporangiaceae</taxon>
        <taxon>Nonomuraea</taxon>
    </lineage>
</organism>
<feature type="domain" description="Fe2OG dioxygenase" evidence="1">
    <location>
        <begin position="114"/>
        <end position="213"/>
    </location>
</feature>
<name>A0ABP6W6I5_9ACTN</name>
<evidence type="ECO:0000259" key="1">
    <source>
        <dbReference type="PROSITE" id="PS51471"/>
    </source>
</evidence>
<dbReference type="Gene3D" id="2.60.120.590">
    <property type="entry name" value="Alpha-ketoglutarate-dependent dioxygenase AlkB-like"/>
    <property type="match status" value="1"/>
</dbReference>
<dbReference type="SUPFAM" id="SSF51197">
    <property type="entry name" value="Clavaminate synthase-like"/>
    <property type="match status" value="1"/>
</dbReference>
<gene>
    <name evidence="2" type="ORF">GCM10022419_027560</name>
</gene>
<dbReference type="GO" id="GO:0051213">
    <property type="term" value="F:dioxygenase activity"/>
    <property type="evidence" value="ECO:0007669"/>
    <property type="project" value="UniProtKB-KW"/>
</dbReference>
<proteinExistence type="predicted"/>
<dbReference type="RefSeq" id="WP_345561672.1">
    <property type="nucleotide sequence ID" value="NZ_BAABDQ010000004.1"/>
</dbReference>
<dbReference type="PROSITE" id="PS51471">
    <property type="entry name" value="FE2OG_OXY"/>
    <property type="match status" value="1"/>
</dbReference>
<keyword evidence="3" id="KW-1185">Reference proteome</keyword>
<protein>
    <submittedName>
        <fullName evidence="2">Alpha-ketoglutarate-dependent dioxygenase AlkB</fullName>
    </submittedName>
</protein>